<dbReference type="Proteomes" id="UP001161017">
    <property type="component" value="Unassembled WGS sequence"/>
</dbReference>
<dbReference type="PANTHER" id="PTHR47345">
    <property type="entry name" value="CUT9-INTERACTING PROTEIN SCN1"/>
    <property type="match status" value="1"/>
</dbReference>
<sequence length="395" mass="44051">MSDMTDRKTKSVEEYEAPLPWHLGVYDAHCHPTDTVASLEKIATMKTKALTIMATRDQDQSLVAQFANALGQAKPEDPGRFLIPAFGWHPWFSHQIWDDRGTTGSPTAEGPHGKESHYRSVLTPVPDEADFLSSLPEPRPLSALLQDIRAHLEHYQTALIGEVGLDRAFRIPGTELLDEEYEKDPASTPGGREGRRLSRYRVDMNHQRSILLAQLNLAGELQRPVSVHGVAAHGTVYETLASTWRGHERSVVSRRQKKDARPNHPLSGEDEEFPSSKVSVFAVTRSTPYPPRICLHSYSGTAGTLKQYLHPSVPVDFYFSFSSLVNFSSRSDKAVEVVKSVPDDKILVESDLHAAGDAMDELIEKIVRTVCRIKGWSLDHGVTQLGANWKHFIFG</sequence>
<dbReference type="InterPro" id="IPR032466">
    <property type="entry name" value="Metal_Hydrolase"/>
</dbReference>
<dbReference type="Gene3D" id="3.20.20.140">
    <property type="entry name" value="Metal-dependent hydrolases"/>
    <property type="match status" value="1"/>
</dbReference>
<dbReference type="InterPro" id="IPR001130">
    <property type="entry name" value="TatD-like"/>
</dbReference>
<feature type="region of interest" description="Disordered" evidence="1">
    <location>
        <begin position="99"/>
        <end position="119"/>
    </location>
</feature>
<dbReference type="AlphaFoldDB" id="A0AA43TRY5"/>
<evidence type="ECO:0000313" key="2">
    <source>
        <dbReference type="EMBL" id="MDI1485459.1"/>
    </source>
</evidence>
<proteinExistence type="predicted"/>
<name>A0AA43TRY5_9LECA</name>
<keyword evidence="3" id="KW-1185">Reference proteome</keyword>
<organism evidence="2 3">
    <name type="scientific">Ramalina farinacea</name>
    <dbReference type="NCBI Taxonomy" id="258253"/>
    <lineage>
        <taxon>Eukaryota</taxon>
        <taxon>Fungi</taxon>
        <taxon>Dikarya</taxon>
        <taxon>Ascomycota</taxon>
        <taxon>Pezizomycotina</taxon>
        <taxon>Lecanoromycetes</taxon>
        <taxon>OSLEUM clade</taxon>
        <taxon>Lecanoromycetidae</taxon>
        <taxon>Lecanorales</taxon>
        <taxon>Lecanorineae</taxon>
        <taxon>Ramalinaceae</taxon>
        <taxon>Ramalina</taxon>
    </lineage>
</organism>
<reference evidence="2" key="1">
    <citation type="journal article" date="2023" name="Genome Biol. Evol.">
        <title>First Whole Genome Sequence and Flow Cytometry Genome Size Data for the Lichen-Forming Fungus Ramalina farinacea (Ascomycota).</title>
        <authorList>
            <person name="Llewellyn T."/>
            <person name="Mian S."/>
            <person name="Hill R."/>
            <person name="Leitch I.J."/>
            <person name="Gaya E."/>
        </authorList>
    </citation>
    <scope>NUCLEOTIDE SEQUENCE</scope>
    <source>
        <strain evidence="2">LIQ254RAFAR</strain>
    </source>
</reference>
<dbReference type="InterPro" id="IPR053044">
    <property type="entry name" value="Metallo-hydrolase/TatD-type"/>
</dbReference>
<dbReference type="PANTHER" id="PTHR47345:SF1">
    <property type="entry name" value="CUT9-INTERACTING PROTEIN SCN1"/>
    <property type="match status" value="1"/>
</dbReference>
<gene>
    <name evidence="2" type="primary">scn1</name>
    <name evidence="2" type="ORF">OHK93_000597</name>
</gene>
<dbReference type="GO" id="GO:0016788">
    <property type="term" value="F:hydrolase activity, acting on ester bonds"/>
    <property type="evidence" value="ECO:0007669"/>
    <property type="project" value="InterPro"/>
</dbReference>
<comment type="caution">
    <text evidence="2">The sequence shown here is derived from an EMBL/GenBank/DDBJ whole genome shotgun (WGS) entry which is preliminary data.</text>
</comment>
<dbReference type="Pfam" id="PF01026">
    <property type="entry name" value="TatD_DNase"/>
    <property type="match status" value="1"/>
</dbReference>
<evidence type="ECO:0000313" key="3">
    <source>
        <dbReference type="Proteomes" id="UP001161017"/>
    </source>
</evidence>
<dbReference type="SUPFAM" id="SSF51556">
    <property type="entry name" value="Metallo-dependent hydrolases"/>
    <property type="match status" value="1"/>
</dbReference>
<evidence type="ECO:0000256" key="1">
    <source>
        <dbReference type="SAM" id="MobiDB-lite"/>
    </source>
</evidence>
<feature type="region of interest" description="Disordered" evidence="1">
    <location>
        <begin position="248"/>
        <end position="272"/>
    </location>
</feature>
<dbReference type="EMBL" id="JAPUFD010000001">
    <property type="protein sequence ID" value="MDI1485459.1"/>
    <property type="molecule type" value="Genomic_DNA"/>
</dbReference>
<protein>
    <submittedName>
        <fullName evidence="2">Cut9-interacting protein scn1</fullName>
    </submittedName>
</protein>
<accession>A0AA43TRY5</accession>